<sequence length="603" mass="67965">MAHDDGVCQLQAEQLALRGCMQELVQPPADSIVNIATLTDNAGQWVKISINNAGETTVSRLLALGIPDAFFLYLFKAQDKRLETLLSLDRQTSFTQRPVPNRFICADVQLAAKSTTTFYIYYRTHGKTPLQPRLLTAKELAQLDTQNDVLNGAIFGMLMILAVIVFFNPQGIRHADNRNYALLIIFCLLFLCQTQGYNFQFLWPEQAVWNMHAPNIISIGLLITHGLFSISLLQMRQRFRRFFYIFVIIIWLAVLSLPFVAYSYFTEWNFILAAIYAVFALIAGVFALRQQVPAALLYLLGGVSLIVFNIVLMSLSIFWRNPFPELSIFTYPKIAYILESIFFIIAVVNQLKRLNEQKAELRVKRQAETELLIKAEQDRLAAIEEAKNQQLLLASASHDLSQPLASIRLAIEALKAMEEHNPVSQHINTTLDYAQSLIKGLIRQARQQGGNQSDSIILFELFDQLQSEFEAAAAKKGLRLSHIDSNIELKGSALMLHRVLSNLLTNAIRYTHKGRVVFGVRRRSQYIEIQVLDTGAGLFEDDCRLLTIPFQQGRHGDSTGYGLGLFIVRTLCDQCGYQLQVASTLGKGSVFGIRIPVKLTRQG</sequence>
<feature type="transmembrane region" description="Helical" evidence="8">
    <location>
        <begin position="331"/>
        <end position="348"/>
    </location>
</feature>
<dbReference type="InterPro" id="IPR003661">
    <property type="entry name" value="HisK_dim/P_dom"/>
</dbReference>
<dbReference type="InterPro" id="IPR003594">
    <property type="entry name" value="HATPase_dom"/>
</dbReference>
<feature type="transmembrane region" description="Helical" evidence="8">
    <location>
        <begin position="295"/>
        <end position="319"/>
    </location>
</feature>
<dbReference type="PROSITE" id="PS50109">
    <property type="entry name" value="HIS_KIN"/>
    <property type="match status" value="1"/>
</dbReference>
<feature type="transmembrane region" description="Helical" evidence="8">
    <location>
        <begin position="270"/>
        <end position="288"/>
    </location>
</feature>
<dbReference type="CDD" id="cd00082">
    <property type="entry name" value="HisKA"/>
    <property type="match status" value="1"/>
</dbReference>
<dbReference type="InterPro" id="IPR036097">
    <property type="entry name" value="HisK_dim/P_sf"/>
</dbReference>
<dbReference type="EMBL" id="RYFG02000121">
    <property type="protein sequence ID" value="TRW89753.1"/>
    <property type="molecule type" value="Genomic_DNA"/>
</dbReference>
<organism evidence="10 11">
    <name type="scientific">Candidatus Methylobacter oryzae</name>
    <dbReference type="NCBI Taxonomy" id="2497749"/>
    <lineage>
        <taxon>Bacteria</taxon>
        <taxon>Pseudomonadati</taxon>
        <taxon>Pseudomonadota</taxon>
        <taxon>Gammaproteobacteria</taxon>
        <taxon>Methylococcales</taxon>
        <taxon>Methylococcaceae</taxon>
        <taxon>Methylobacter</taxon>
    </lineage>
</organism>
<dbReference type="InterPro" id="IPR050351">
    <property type="entry name" value="BphY/WalK/GraS-like"/>
</dbReference>
<evidence type="ECO:0000256" key="7">
    <source>
        <dbReference type="SAM" id="Coils"/>
    </source>
</evidence>
<feature type="coiled-coil region" evidence="7">
    <location>
        <begin position="344"/>
        <end position="378"/>
    </location>
</feature>
<dbReference type="SUPFAM" id="SSF55874">
    <property type="entry name" value="ATPase domain of HSP90 chaperone/DNA topoisomerase II/histidine kinase"/>
    <property type="match status" value="1"/>
</dbReference>
<keyword evidence="4" id="KW-0808">Transferase</keyword>
<dbReference type="PANTHER" id="PTHR45453">
    <property type="entry name" value="PHOSPHATE REGULON SENSOR PROTEIN PHOR"/>
    <property type="match status" value="1"/>
</dbReference>
<dbReference type="InterPro" id="IPR011623">
    <property type="entry name" value="7TMR_DISM_rcpt_extracell_dom1"/>
</dbReference>
<protein>
    <recommendedName>
        <fullName evidence="2">histidine kinase</fullName>
        <ecNumber evidence="2">2.7.13.3</ecNumber>
    </recommendedName>
</protein>
<keyword evidence="5" id="KW-0418">Kinase</keyword>
<evidence type="ECO:0000256" key="2">
    <source>
        <dbReference type="ARBA" id="ARBA00012438"/>
    </source>
</evidence>
<dbReference type="InterPro" id="IPR036890">
    <property type="entry name" value="HATPase_C_sf"/>
</dbReference>
<keyword evidence="3" id="KW-0597">Phosphoprotein</keyword>
<dbReference type="Pfam" id="PF02518">
    <property type="entry name" value="HATPase_c"/>
    <property type="match status" value="1"/>
</dbReference>
<dbReference type="Gene3D" id="2.60.40.2380">
    <property type="match status" value="1"/>
</dbReference>
<dbReference type="Pfam" id="PF00512">
    <property type="entry name" value="HisKA"/>
    <property type="match status" value="1"/>
</dbReference>
<evidence type="ECO:0000256" key="1">
    <source>
        <dbReference type="ARBA" id="ARBA00000085"/>
    </source>
</evidence>
<comment type="caution">
    <text evidence="10">The sequence shown here is derived from an EMBL/GenBank/DDBJ whole genome shotgun (WGS) entry which is preliminary data.</text>
</comment>
<feature type="transmembrane region" description="Helical" evidence="8">
    <location>
        <begin position="242"/>
        <end position="264"/>
    </location>
</feature>
<reference evidence="10 11" key="1">
    <citation type="journal article" date="2019" name="Antonie Van Leeuwenhoek">
        <title>Description of 'Ca. Methylobacter oryzae' KRF1, a novel species from the environmentally important Methylobacter clade 2.</title>
        <authorList>
            <person name="Khatri K."/>
            <person name="Mohite J.A."/>
            <person name="Pandit P.S."/>
            <person name="Bahulikar R."/>
            <person name="Rahalkar M.C."/>
        </authorList>
    </citation>
    <scope>NUCLEOTIDE SEQUENCE [LARGE SCALE GENOMIC DNA]</scope>
    <source>
        <strain evidence="10 11">KRF1</strain>
    </source>
</reference>
<dbReference type="PRINTS" id="PR00344">
    <property type="entry name" value="BCTRLSENSOR"/>
</dbReference>
<keyword evidence="7" id="KW-0175">Coiled coil</keyword>
<evidence type="ECO:0000256" key="4">
    <source>
        <dbReference type="ARBA" id="ARBA00022679"/>
    </source>
</evidence>
<dbReference type="Pfam" id="PF07695">
    <property type="entry name" value="7TMR-DISM_7TM"/>
    <property type="match status" value="1"/>
</dbReference>
<feature type="transmembrane region" description="Helical" evidence="8">
    <location>
        <begin position="149"/>
        <end position="167"/>
    </location>
</feature>
<evidence type="ECO:0000313" key="11">
    <source>
        <dbReference type="Proteomes" id="UP000733744"/>
    </source>
</evidence>
<name>A0ABY3C4Z2_9GAMM</name>
<dbReference type="Gene3D" id="1.10.287.130">
    <property type="match status" value="1"/>
</dbReference>
<evidence type="ECO:0000256" key="6">
    <source>
        <dbReference type="ARBA" id="ARBA00023012"/>
    </source>
</evidence>
<dbReference type="SUPFAM" id="SSF47384">
    <property type="entry name" value="Homodimeric domain of signal transducing histidine kinase"/>
    <property type="match status" value="1"/>
</dbReference>
<keyword evidence="6" id="KW-0902">Two-component regulatory system</keyword>
<keyword evidence="8" id="KW-1133">Transmembrane helix</keyword>
<dbReference type="InterPro" id="IPR004358">
    <property type="entry name" value="Sig_transdc_His_kin-like_C"/>
</dbReference>
<gene>
    <name evidence="10" type="ORF">EKO24_022160</name>
</gene>
<proteinExistence type="predicted"/>
<evidence type="ECO:0000256" key="8">
    <source>
        <dbReference type="SAM" id="Phobius"/>
    </source>
</evidence>
<accession>A0ABY3C4Z2</accession>
<feature type="transmembrane region" description="Helical" evidence="8">
    <location>
        <begin position="216"/>
        <end position="235"/>
    </location>
</feature>
<keyword evidence="11" id="KW-1185">Reference proteome</keyword>
<dbReference type="InterPro" id="IPR005467">
    <property type="entry name" value="His_kinase_dom"/>
</dbReference>
<dbReference type="EC" id="2.7.13.3" evidence="2"/>
<feature type="transmembrane region" description="Helical" evidence="8">
    <location>
        <begin position="179"/>
        <end position="196"/>
    </location>
</feature>
<evidence type="ECO:0000259" key="9">
    <source>
        <dbReference type="PROSITE" id="PS50109"/>
    </source>
</evidence>
<evidence type="ECO:0000256" key="5">
    <source>
        <dbReference type="ARBA" id="ARBA00022777"/>
    </source>
</evidence>
<dbReference type="Gene3D" id="3.30.565.10">
    <property type="entry name" value="Histidine kinase-like ATPase, C-terminal domain"/>
    <property type="match status" value="1"/>
</dbReference>
<keyword evidence="8" id="KW-0812">Transmembrane</keyword>
<evidence type="ECO:0000256" key="3">
    <source>
        <dbReference type="ARBA" id="ARBA00022553"/>
    </source>
</evidence>
<dbReference type="Pfam" id="PF07696">
    <property type="entry name" value="7TMR-DISMED2"/>
    <property type="match status" value="1"/>
</dbReference>
<dbReference type="SMART" id="SM00388">
    <property type="entry name" value="HisKA"/>
    <property type="match status" value="1"/>
</dbReference>
<dbReference type="PANTHER" id="PTHR45453:SF1">
    <property type="entry name" value="PHOSPHATE REGULON SENSOR PROTEIN PHOR"/>
    <property type="match status" value="1"/>
</dbReference>
<comment type="catalytic activity">
    <reaction evidence="1">
        <text>ATP + protein L-histidine = ADP + protein N-phospho-L-histidine.</text>
        <dbReference type="EC" id="2.7.13.3"/>
    </reaction>
</comment>
<keyword evidence="8" id="KW-0472">Membrane</keyword>
<dbReference type="SMART" id="SM00387">
    <property type="entry name" value="HATPase_c"/>
    <property type="match status" value="1"/>
</dbReference>
<dbReference type="Proteomes" id="UP000733744">
    <property type="component" value="Unassembled WGS sequence"/>
</dbReference>
<feature type="domain" description="Histidine kinase" evidence="9">
    <location>
        <begin position="395"/>
        <end position="599"/>
    </location>
</feature>
<evidence type="ECO:0000313" key="10">
    <source>
        <dbReference type="EMBL" id="TRW89753.1"/>
    </source>
</evidence>
<dbReference type="InterPro" id="IPR011622">
    <property type="entry name" value="7TMR_DISM_rcpt_extracell_dom2"/>
</dbReference>